<protein>
    <recommendedName>
        <fullName evidence="2">Pacifastin domain-containing protein</fullName>
    </recommendedName>
</protein>
<dbReference type="PROSITE" id="PS51446">
    <property type="entry name" value="PACIFASTIN"/>
    <property type="match status" value="2"/>
</dbReference>
<organism evidence="3 4">
    <name type="scientific">Polarella glacialis</name>
    <name type="common">Dinoflagellate</name>
    <dbReference type="NCBI Taxonomy" id="89957"/>
    <lineage>
        <taxon>Eukaryota</taxon>
        <taxon>Sar</taxon>
        <taxon>Alveolata</taxon>
        <taxon>Dinophyceae</taxon>
        <taxon>Suessiales</taxon>
        <taxon>Suessiaceae</taxon>
        <taxon>Polarella</taxon>
    </lineage>
</organism>
<feature type="region of interest" description="Disordered" evidence="1">
    <location>
        <begin position="626"/>
        <end position="649"/>
    </location>
</feature>
<reference evidence="3" key="1">
    <citation type="submission" date="2021-02" db="EMBL/GenBank/DDBJ databases">
        <authorList>
            <person name="Dougan E. K."/>
            <person name="Rhodes N."/>
            <person name="Thang M."/>
            <person name="Chan C."/>
        </authorList>
    </citation>
    <scope>NUCLEOTIDE SEQUENCE</scope>
</reference>
<evidence type="ECO:0000256" key="1">
    <source>
        <dbReference type="SAM" id="MobiDB-lite"/>
    </source>
</evidence>
<feature type="region of interest" description="Disordered" evidence="1">
    <location>
        <begin position="97"/>
        <end position="121"/>
    </location>
</feature>
<dbReference type="GO" id="GO:0030414">
    <property type="term" value="F:peptidase inhibitor activity"/>
    <property type="evidence" value="ECO:0007669"/>
    <property type="project" value="InterPro"/>
</dbReference>
<feature type="domain" description="Pacifastin" evidence="2">
    <location>
        <begin position="1108"/>
        <end position="1147"/>
    </location>
</feature>
<gene>
    <name evidence="3" type="ORF">PGLA2088_LOCUS43954</name>
</gene>
<evidence type="ECO:0000313" key="3">
    <source>
        <dbReference type="EMBL" id="CAE8725042.1"/>
    </source>
</evidence>
<accession>A0A813LEJ5</accession>
<feature type="compositionally biased region" description="Low complexity" evidence="1">
    <location>
        <begin position="922"/>
        <end position="931"/>
    </location>
</feature>
<dbReference type="EMBL" id="CAJNNW010034990">
    <property type="protein sequence ID" value="CAE8725042.1"/>
    <property type="molecule type" value="Genomic_DNA"/>
</dbReference>
<proteinExistence type="predicted"/>
<evidence type="ECO:0000313" key="4">
    <source>
        <dbReference type="Proteomes" id="UP000626109"/>
    </source>
</evidence>
<dbReference type="InterPro" id="IPR008037">
    <property type="entry name" value="Pacifastin_dom"/>
</dbReference>
<feature type="region of interest" description="Disordered" evidence="1">
    <location>
        <begin position="864"/>
        <end position="945"/>
    </location>
</feature>
<feature type="domain" description="Pacifastin" evidence="2">
    <location>
        <begin position="1203"/>
        <end position="1240"/>
    </location>
</feature>
<name>A0A813LEJ5_POLGL</name>
<evidence type="ECO:0000259" key="2">
    <source>
        <dbReference type="PROSITE" id="PS51446"/>
    </source>
</evidence>
<dbReference type="Proteomes" id="UP000626109">
    <property type="component" value="Unassembled WGS sequence"/>
</dbReference>
<comment type="caution">
    <text evidence="3">The sequence shown here is derived from an EMBL/GenBank/DDBJ whole genome shotgun (WGS) entry which is preliminary data.</text>
</comment>
<sequence length="1574" mass="167540">MSEGSPTVATLTLLWLCPKLSEQGVQDVPHFFPSYVSQPLLVLKLSLLLAVPIHGFRGVSLAAWGEESLLERQACLLEARALDALLRRIEEGSGELEENATCRQPPLRGGSRGVSQTEAPQVSGNAGTLAKIVTCPNGHDLEPRASKSWDNCSECGYRPAKWCGGPQQLPYSCCSCCDFALCGDCSDLAEAGAIATPEQTSLATLRQLAEEACKDPLACLASSDSLLPGQASEEDSRLHAFVVGPVIRQIVSQGDLFVCGAAATAGALNACTEHLPQGKRLQLSWQDLLFKHFQDKLKLKVRDDDGNPVSWKVGKTHIRRVIESFPGMKTRDLIVKDQAAPQNRAVGTTAAVGMFLVVRPVERQLALKPEVFAITVHNPPDPRPVGELWTVQAGDCIAVEVHDETWRVFRDAGDIHYALPVSMAHPLPVDEYLIGGSADISMTVTVALCNNAREKVCLRIDVLLMGASPDWPDCIPPPGGDATVGDWKSHPRLLFHLQRFSGKTMPEKVLARYHRQAQQLDPDYLLRVAVHAGAWVALLPVERVALPPGGAGELSPAKVLAEILRLRGRTKVTDWLHGVLHLVALRLKEVFRDGGKPPGRAAHWTQLKASMPRAIWRELRSQCPSLPADLPVPDGQQPRSNKRKLEGRHASIVIQAPAEEAKEEPSENRLADNTSVASLQTIDADVAVQQHGLPVIVEVDQSEGEDPMRRFHANSMMFLNSNPQEQQSRINLWDQQIANAEGPLLCGLLQQAIAAMSAPRRKHAAVDLGALDEEGEEEEEPGMPMPQDAIERLKSNVQGKLRRCILQGLSRLQLDEVTTGLLEPGLSFLKILMDKFSSINGSSMDEARAGKQWMKLHGLVVRGHSGRPMLTNRQPDLPPTDNQGEEPQGVLRRGKKCRRRGVEANVPIQTTGDLMDMHESDSSLLSHASESVVETTSQEDRAPPDVHQADSAVLVSESAVVADMPSQKVACLPDLHRRDNPGSGLLQDPPEVQAFIPSRKLRNSQYARCLDKPVLLSCQTCRHKLVSSWVWQIGKERRGMKPVHCASGGSCRGVYELFAETLINSDFETMVFAARRPLLALPFFALAALGPGPAASAPGGFLSPSEASASCCPGLLFTAEDGCNTCVCPTTGSKAAAGCTKMACPAKPPGSLPAGHCSPGVAYPAGDGLNTCTCGRSGLRSDASCTSLTCPRLPPSDEPAAAEGTCCPGLSYTEGCNTCNCAPSGLKNGSTCTQILCPPSALQPGRCTPLVAYPAGDGLNTFTCRRSGLINESSCTNLPCPAALPAVQPAQNVIPASATEDRCCPGLLYGRACNTCTCAPSGLKNESNCTDMACSRAELPLGRCSPRVAYPAGDGLNTCTCSWSGLMSESNCTNLTCPVVPAPQSSVPLGTGQCCPGLLYSQGCNTCACAPSGLKNQSNCSEIECPRSDLPSGRCAPRVSYPAGDGLNTCTCPWSGLVSESECTSLSCPSAPPTPVPAPVASTSAPPAAEDEVCCPGLLFPAEDGCNTCSCPRNGSKLGASCSRIACPPTPTLLPAGRCFPWTAFPKGDGVNTCSCPASGLRSAASCTSFACPR</sequence>